<reference evidence="2" key="1">
    <citation type="submission" date="2020-08" db="EMBL/GenBank/DDBJ databases">
        <title>Multicomponent nature underlies the extraordinary mechanical properties of spider dragline silk.</title>
        <authorList>
            <person name="Kono N."/>
            <person name="Nakamura H."/>
            <person name="Mori M."/>
            <person name="Yoshida Y."/>
            <person name="Ohtoshi R."/>
            <person name="Malay A.D."/>
            <person name="Moran D.A.P."/>
            <person name="Tomita M."/>
            <person name="Numata K."/>
            <person name="Arakawa K."/>
        </authorList>
    </citation>
    <scope>NUCLEOTIDE SEQUENCE</scope>
</reference>
<dbReference type="EMBL" id="BMAW01058845">
    <property type="protein sequence ID" value="GFT18343.1"/>
    <property type="molecule type" value="Genomic_DNA"/>
</dbReference>
<organism evidence="2 3">
    <name type="scientific">Nephila pilipes</name>
    <name type="common">Giant wood spider</name>
    <name type="synonym">Nephila maculata</name>
    <dbReference type="NCBI Taxonomy" id="299642"/>
    <lineage>
        <taxon>Eukaryota</taxon>
        <taxon>Metazoa</taxon>
        <taxon>Ecdysozoa</taxon>
        <taxon>Arthropoda</taxon>
        <taxon>Chelicerata</taxon>
        <taxon>Arachnida</taxon>
        <taxon>Araneae</taxon>
        <taxon>Araneomorphae</taxon>
        <taxon>Entelegynae</taxon>
        <taxon>Araneoidea</taxon>
        <taxon>Nephilidae</taxon>
        <taxon>Nephila</taxon>
    </lineage>
</organism>
<protein>
    <submittedName>
        <fullName evidence="2">Uncharacterized protein</fullName>
    </submittedName>
</protein>
<dbReference type="AlphaFoldDB" id="A0A8X6NJE5"/>
<evidence type="ECO:0000313" key="2">
    <source>
        <dbReference type="EMBL" id="GFT18343.1"/>
    </source>
</evidence>
<accession>A0A8X6NJE5</accession>
<proteinExistence type="predicted"/>
<dbReference type="Proteomes" id="UP000887013">
    <property type="component" value="Unassembled WGS sequence"/>
</dbReference>
<name>A0A8X6NJE5_NEPPI</name>
<feature type="region of interest" description="Disordered" evidence="1">
    <location>
        <begin position="139"/>
        <end position="162"/>
    </location>
</feature>
<keyword evidence="3" id="KW-1185">Reference proteome</keyword>
<gene>
    <name evidence="2" type="ORF">NPIL_340371</name>
</gene>
<evidence type="ECO:0000256" key="1">
    <source>
        <dbReference type="SAM" id="MobiDB-lite"/>
    </source>
</evidence>
<comment type="caution">
    <text evidence="2">The sequence shown here is derived from an EMBL/GenBank/DDBJ whole genome shotgun (WGS) entry which is preliminary data.</text>
</comment>
<evidence type="ECO:0000313" key="3">
    <source>
        <dbReference type="Proteomes" id="UP000887013"/>
    </source>
</evidence>
<sequence>MSNPHKDHLGNQLSKILPIVFKGYKRQLKKLYLPGFFLSSTKYSLIRFSKFLEKKDQHLTSNHQREVNIVKWSTHSSLSLSIPIQKFLVGKSELRSHSENTIPRNCYCGNPKRGNRWILPLISILLSLKAEISMGSYCLSPGPPSGPPTTGGVKEGSWGDKS</sequence>